<organism evidence="2 3">
    <name type="scientific">Pichia membranifaciens NRRL Y-2026</name>
    <dbReference type="NCBI Taxonomy" id="763406"/>
    <lineage>
        <taxon>Eukaryota</taxon>
        <taxon>Fungi</taxon>
        <taxon>Dikarya</taxon>
        <taxon>Ascomycota</taxon>
        <taxon>Saccharomycotina</taxon>
        <taxon>Pichiomycetes</taxon>
        <taxon>Pichiales</taxon>
        <taxon>Pichiaceae</taxon>
        <taxon>Pichia</taxon>
    </lineage>
</organism>
<name>A0A1E3NJS0_9ASCO</name>
<protein>
    <recommendedName>
        <fullName evidence="1">Nucleolar 27S pre-rRNA processing Urb2/Npa2 C-terminal domain-containing protein</fullName>
    </recommendedName>
</protein>
<accession>A0A1E3NJS0</accession>
<dbReference type="InterPro" id="IPR018849">
    <property type="entry name" value="Urb2/Npa2_C"/>
</dbReference>
<feature type="domain" description="Nucleolar 27S pre-rRNA processing Urb2/Npa2 C-terminal" evidence="1">
    <location>
        <begin position="950"/>
        <end position="1164"/>
    </location>
</feature>
<dbReference type="AlphaFoldDB" id="A0A1E3NJS0"/>
<proteinExistence type="predicted"/>
<dbReference type="GO" id="GO:0042254">
    <property type="term" value="P:ribosome biogenesis"/>
    <property type="evidence" value="ECO:0007669"/>
    <property type="project" value="TreeGrafter"/>
</dbReference>
<dbReference type="InterPro" id="IPR052609">
    <property type="entry name" value="Ribosome_Biogenesis_Reg"/>
</dbReference>
<reference evidence="2 3" key="1">
    <citation type="journal article" date="2016" name="Proc. Natl. Acad. Sci. U.S.A.">
        <title>Comparative genomics of biotechnologically important yeasts.</title>
        <authorList>
            <person name="Riley R."/>
            <person name="Haridas S."/>
            <person name="Wolfe K.H."/>
            <person name="Lopes M.R."/>
            <person name="Hittinger C.T."/>
            <person name="Goeker M."/>
            <person name="Salamov A.A."/>
            <person name="Wisecaver J.H."/>
            <person name="Long T.M."/>
            <person name="Calvey C.H."/>
            <person name="Aerts A.L."/>
            <person name="Barry K.W."/>
            <person name="Choi C."/>
            <person name="Clum A."/>
            <person name="Coughlan A.Y."/>
            <person name="Deshpande S."/>
            <person name="Douglass A.P."/>
            <person name="Hanson S.J."/>
            <person name="Klenk H.-P."/>
            <person name="LaButti K.M."/>
            <person name="Lapidus A."/>
            <person name="Lindquist E.A."/>
            <person name="Lipzen A.M."/>
            <person name="Meier-Kolthoff J.P."/>
            <person name="Ohm R.A."/>
            <person name="Otillar R.P."/>
            <person name="Pangilinan J.L."/>
            <person name="Peng Y."/>
            <person name="Rokas A."/>
            <person name="Rosa C.A."/>
            <person name="Scheuner C."/>
            <person name="Sibirny A.A."/>
            <person name="Slot J.C."/>
            <person name="Stielow J.B."/>
            <person name="Sun H."/>
            <person name="Kurtzman C.P."/>
            <person name="Blackwell M."/>
            <person name="Grigoriev I.V."/>
            <person name="Jeffries T.W."/>
        </authorList>
    </citation>
    <scope>NUCLEOTIDE SEQUENCE [LARGE SCALE GENOMIC DNA]</scope>
    <source>
        <strain evidence="2 3">NRRL Y-2026</strain>
    </source>
</reference>
<dbReference type="Proteomes" id="UP000094455">
    <property type="component" value="Unassembled WGS sequence"/>
</dbReference>
<dbReference type="GO" id="GO:0005730">
    <property type="term" value="C:nucleolus"/>
    <property type="evidence" value="ECO:0007669"/>
    <property type="project" value="TreeGrafter"/>
</dbReference>
<dbReference type="EMBL" id="KV454003">
    <property type="protein sequence ID" value="ODQ46361.1"/>
    <property type="molecule type" value="Genomic_DNA"/>
</dbReference>
<dbReference type="PANTHER" id="PTHR15682">
    <property type="entry name" value="UNHEALTHY RIBOSOME BIOGENESIS PROTEIN 2 HOMOLOG"/>
    <property type="match status" value="1"/>
</dbReference>
<gene>
    <name evidence="2" type="ORF">PICMEDRAFT_72439</name>
</gene>
<keyword evidence="3" id="KW-1185">Reference proteome</keyword>
<dbReference type="GeneID" id="30180884"/>
<evidence type="ECO:0000313" key="3">
    <source>
        <dbReference type="Proteomes" id="UP000094455"/>
    </source>
</evidence>
<evidence type="ECO:0000259" key="1">
    <source>
        <dbReference type="Pfam" id="PF10441"/>
    </source>
</evidence>
<dbReference type="OrthoDB" id="160374at2759"/>
<dbReference type="RefSeq" id="XP_019017474.1">
    <property type="nucleotide sequence ID" value="XM_019164197.1"/>
</dbReference>
<dbReference type="PANTHER" id="PTHR15682:SF2">
    <property type="entry name" value="UNHEALTHY RIBOSOME BIOGENESIS PROTEIN 2 HOMOLOG"/>
    <property type="match status" value="1"/>
</dbReference>
<sequence length="1165" mass="134560">MVDVNKFQSTESITRFLRNKDTEVSDIYTFVTQELFSDSINSSIYLPQKERFVLELLVDRISQSNKLSQKFLYSDQTWKLLNHIWKIGKNDPRLTNIRSKVLTKLKFGDIFTKLLKELYSNNLYKDAPLIDDLILSLTHLVHSLKIHLSDDQNLTLIRYLLLLLENSNLYTSETIQRLLHLVFFIFKLNNTNSISYDTKHKSEFARTCLANTLIALQRHTTDSQVKSDLKYMLCKNIFSEDDKKATVTFISQFATVESNNKLNSDEVIFLLQLVIPKVGAQELESIVQILMSFYPLYSTQLLKHVTDMNKTLSTDFLSSMVEKELHRGKDISFDLIIHCIKRNSDVTFKYSEEICKLCSTGNPQSLMLFKEFFDSYVKSREVEIFIKRWSELVQAYPANIFDSDEMIDYASLTISTLSYTQLSKLFESEVESYTQNPNLIPIFLLSVCKGMMKAVSGSIQNALSKTLIQNMYQLKPQFSRLLKTDSDSSWKLKFFILSLFDREEFEDEVEALLAQPHSRNDDYFYATLRILEQDVSQARPKFLQKLISYFKKQSTKAFRKKIFCRWFRLLEVLLSKDEIKELIQKFMKHSTDQEIIEVLQIQLLDSQPNIMVEFVETFITSTSYLKFYQYISAYALSKKQKIQILDNLFEKLNDNEVPNAKQIMLNLIALPTFKSKLEAEFDSLLQLATYCDPDLNQLIRIILSNHLKQPVESAGYLDDAFATLTKQIDLLNKKKCVQKLQYLSLASILITESIGSSFEEKRVALASKLIGKIMDILSKTSDLTTDTLSSMINFLVTINHKSDNASIFPSNVKDIISSLGLKYPDDKSFKSLLFGLVCSIDKVYKPEYIFALYVVLSDDANIKYMELFVSRLAERESVFIESWLSICESMKSASDEDFEKYAELCAILLSNVKKSDDESKLRLTHVLFIQTISQIFTRTTRMASLTNACFLKSLKTVISTKIWLFTQYAMEMTMAFVSSISDKIEASKTLSTELVQDTYCDLCHLISSIVLYQRRRLSNRHHLIVSVLTSLMRSLFATSSKITSRGGLAFERLTSNLCEPNVSNLHVKRINDAAKDAEVSNALAQTKAGLRKHIPVLILAYIKYYLQYKVGVEVKPYLDTSSYMMLDLLTLNELNYINKSLDSQGRVVFKTLYENYKKFYKWNEE</sequence>
<dbReference type="STRING" id="763406.A0A1E3NJS0"/>
<evidence type="ECO:0000313" key="2">
    <source>
        <dbReference type="EMBL" id="ODQ46361.1"/>
    </source>
</evidence>
<dbReference type="Pfam" id="PF10441">
    <property type="entry name" value="Urb2"/>
    <property type="match status" value="1"/>
</dbReference>